<proteinExistence type="predicted"/>
<reference evidence="1" key="1">
    <citation type="submission" date="2022-08" db="EMBL/GenBank/DDBJ databases">
        <title>Genomic Encyclopedia of Type Strains, Phase V (KMG-V): Genome sequencing to study the core and pangenomes of soil and plant-associated prokaryotes.</title>
        <authorList>
            <person name="Whitman W."/>
        </authorList>
    </citation>
    <scope>NUCLEOTIDE SEQUENCE</scope>
    <source>
        <strain evidence="1">SP3049</strain>
    </source>
</reference>
<dbReference type="AlphaFoldDB" id="A0A9X2TG56"/>
<evidence type="ECO:0000313" key="1">
    <source>
        <dbReference type="EMBL" id="MCS3711267.1"/>
    </source>
</evidence>
<evidence type="ECO:0000313" key="2">
    <source>
        <dbReference type="Proteomes" id="UP001155057"/>
    </source>
</evidence>
<name>A0A9X2TG56_9BACT</name>
<accession>A0A9X2TG56</accession>
<dbReference type="EMBL" id="JANUAE010000012">
    <property type="protein sequence ID" value="MCS3711267.1"/>
    <property type="molecule type" value="Genomic_DNA"/>
</dbReference>
<organism evidence="1 2">
    <name type="scientific">Salinibacter ruber</name>
    <dbReference type="NCBI Taxonomy" id="146919"/>
    <lineage>
        <taxon>Bacteria</taxon>
        <taxon>Pseudomonadati</taxon>
        <taxon>Rhodothermota</taxon>
        <taxon>Rhodothermia</taxon>
        <taxon>Rhodothermales</taxon>
        <taxon>Salinibacteraceae</taxon>
        <taxon>Salinibacter</taxon>
    </lineage>
</organism>
<gene>
    <name evidence="1" type="ORF">GGP61_002900</name>
</gene>
<sequence>MAGAKGPGYLRDRYVRNAVESTLVIAWCAGGLLGKSRRESAQEAFCVSVSAEDMRDWSRFGQLLRKERERRMAGTT</sequence>
<protein>
    <submittedName>
        <fullName evidence="1">Uncharacterized protein</fullName>
    </submittedName>
</protein>
<dbReference type="RefSeq" id="WP_259124299.1">
    <property type="nucleotide sequence ID" value="NZ_JANUAE010000012.1"/>
</dbReference>
<dbReference type="Proteomes" id="UP001155057">
    <property type="component" value="Unassembled WGS sequence"/>
</dbReference>
<comment type="caution">
    <text evidence="1">The sequence shown here is derived from an EMBL/GenBank/DDBJ whole genome shotgun (WGS) entry which is preliminary data.</text>
</comment>